<feature type="region of interest" description="Disordered" evidence="1">
    <location>
        <begin position="23"/>
        <end position="45"/>
    </location>
</feature>
<name>A0A5K3G054_MESCO</name>
<reference evidence="2" key="1">
    <citation type="submission" date="2019-11" db="UniProtKB">
        <authorList>
            <consortium name="WormBaseParasite"/>
        </authorList>
    </citation>
    <scope>IDENTIFICATION</scope>
</reference>
<sequence>MAALFITVERQLTIDSVEVKGHRQVEEEEEEEAYPIPTYSHSHGRLRPKDLHVSSVIFPRAPTHILTPLLTTHHEPPTYLPTHSATTPTYLPTYLSTNLHPPLFKTHYSSNSTYNNNNNNNITNHH</sequence>
<dbReference type="WBParaSite" id="MCU_013653-RA">
    <property type="protein sequence ID" value="MCU_013653-RA"/>
    <property type="gene ID" value="MCU_013653"/>
</dbReference>
<organism evidence="2">
    <name type="scientific">Mesocestoides corti</name>
    <name type="common">Flatworm</name>
    <dbReference type="NCBI Taxonomy" id="53468"/>
    <lineage>
        <taxon>Eukaryota</taxon>
        <taxon>Metazoa</taxon>
        <taxon>Spiralia</taxon>
        <taxon>Lophotrochozoa</taxon>
        <taxon>Platyhelminthes</taxon>
        <taxon>Cestoda</taxon>
        <taxon>Eucestoda</taxon>
        <taxon>Cyclophyllidea</taxon>
        <taxon>Mesocestoididae</taxon>
        <taxon>Mesocestoides</taxon>
    </lineage>
</organism>
<proteinExistence type="predicted"/>
<protein>
    <submittedName>
        <fullName evidence="2">CTNNB1 binding N-teminal domain-containing protein</fullName>
    </submittedName>
</protein>
<evidence type="ECO:0000313" key="2">
    <source>
        <dbReference type="WBParaSite" id="MCU_013653-RA"/>
    </source>
</evidence>
<accession>A0A5K3G054</accession>
<evidence type="ECO:0000256" key="1">
    <source>
        <dbReference type="SAM" id="MobiDB-lite"/>
    </source>
</evidence>
<dbReference type="AlphaFoldDB" id="A0A5K3G054"/>